<sequence>MDTDIPGNQFRRGYQYFRKISSSEFSSNEDANIPGKSALTWIPNPILNSAFGFDLSFGYMDDFSLGFRYMGFGFRFLGIGYILGFGLWFLGVSTSDFWFDFPLQTLLNGHISIMELEISPFGFYWMGMFPLQILSDWTFIMLGEDDG</sequence>
<dbReference type="AlphaFoldDB" id="A0A2N0RU84"/>
<feature type="transmembrane region" description="Helical" evidence="1">
    <location>
        <begin position="72"/>
        <end position="91"/>
    </location>
</feature>
<proteinExistence type="predicted"/>
<evidence type="ECO:0000313" key="3">
    <source>
        <dbReference type="Proteomes" id="UP000232688"/>
    </source>
</evidence>
<reference evidence="2 3" key="1">
    <citation type="submission" date="2017-10" db="EMBL/GenBank/DDBJ databases">
        <title>Extensive intraspecific genome diversity in a model arbuscular mycorrhizal fungus.</title>
        <authorList>
            <person name="Chen E.C.H."/>
            <person name="Morin E."/>
            <person name="Baudet D."/>
            <person name="Noel J."/>
            <person name="Ndikumana S."/>
            <person name="Charron P."/>
            <person name="St-Onge C."/>
            <person name="Giorgi J."/>
            <person name="Grigoriev I.V."/>
            <person name="Roux C."/>
            <person name="Martin F.M."/>
            <person name="Corradi N."/>
        </authorList>
    </citation>
    <scope>NUCLEOTIDE SEQUENCE [LARGE SCALE GENOMIC DNA]</scope>
    <source>
        <strain evidence="2 3">A1</strain>
    </source>
</reference>
<keyword evidence="1" id="KW-0812">Transmembrane</keyword>
<dbReference type="EMBL" id="LLXH01000432">
    <property type="protein sequence ID" value="PKC66870.1"/>
    <property type="molecule type" value="Genomic_DNA"/>
</dbReference>
<feature type="transmembrane region" description="Helical" evidence="1">
    <location>
        <begin position="123"/>
        <end position="142"/>
    </location>
</feature>
<keyword evidence="1" id="KW-1133">Transmembrane helix</keyword>
<dbReference type="Proteomes" id="UP000232688">
    <property type="component" value="Unassembled WGS sequence"/>
</dbReference>
<name>A0A2N0RU84_9GLOM</name>
<evidence type="ECO:0000313" key="2">
    <source>
        <dbReference type="EMBL" id="PKC66870.1"/>
    </source>
</evidence>
<gene>
    <name evidence="2" type="ORF">RhiirA1_459166</name>
</gene>
<comment type="caution">
    <text evidence="2">The sequence shown here is derived from an EMBL/GenBank/DDBJ whole genome shotgun (WGS) entry which is preliminary data.</text>
</comment>
<evidence type="ECO:0000256" key="1">
    <source>
        <dbReference type="SAM" id="Phobius"/>
    </source>
</evidence>
<reference evidence="2 3" key="2">
    <citation type="submission" date="2017-10" db="EMBL/GenBank/DDBJ databases">
        <title>Genome analyses suggest a sexual origin of heterokaryosis in a supposedly ancient asexual fungus.</title>
        <authorList>
            <person name="Corradi N."/>
            <person name="Sedzielewska K."/>
            <person name="Noel J."/>
            <person name="Charron P."/>
            <person name="Farinelli L."/>
            <person name="Marton T."/>
            <person name="Kruger M."/>
            <person name="Pelin A."/>
            <person name="Brachmann A."/>
            <person name="Corradi N."/>
        </authorList>
    </citation>
    <scope>NUCLEOTIDE SEQUENCE [LARGE SCALE GENOMIC DNA]</scope>
    <source>
        <strain evidence="2 3">A1</strain>
    </source>
</reference>
<dbReference type="VEuPathDB" id="FungiDB:RhiirA1_459166"/>
<protein>
    <submittedName>
        <fullName evidence="2">Uncharacterized protein</fullName>
    </submittedName>
</protein>
<accession>A0A2N0RU84</accession>
<organism evidence="2 3">
    <name type="scientific">Rhizophagus irregularis</name>
    <dbReference type="NCBI Taxonomy" id="588596"/>
    <lineage>
        <taxon>Eukaryota</taxon>
        <taxon>Fungi</taxon>
        <taxon>Fungi incertae sedis</taxon>
        <taxon>Mucoromycota</taxon>
        <taxon>Glomeromycotina</taxon>
        <taxon>Glomeromycetes</taxon>
        <taxon>Glomerales</taxon>
        <taxon>Glomeraceae</taxon>
        <taxon>Rhizophagus</taxon>
    </lineage>
</organism>
<keyword evidence="1" id="KW-0472">Membrane</keyword>